<proteinExistence type="predicted"/>
<dbReference type="AlphaFoldDB" id="A0A0A9YK41"/>
<name>A0A0A9YK41_LYGHE</name>
<feature type="non-terminal residue" evidence="1">
    <location>
        <position position="1"/>
    </location>
</feature>
<organism evidence="1">
    <name type="scientific">Lygus hesperus</name>
    <name type="common">Western plant bug</name>
    <dbReference type="NCBI Taxonomy" id="30085"/>
    <lineage>
        <taxon>Eukaryota</taxon>
        <taxon>Metazoa</taxon>
        <taxon>Ecdysozoa</taxon>
        <taxon>Arthropoda</taxon>
        <taxon>Hexapoda</taxon>
        <taxon>Insecta</taxon>
        <taxon>Pterygota</taxon>
        <taxon>Neoptera</taxon>
        <taxon>Paraneoptera</taxon>
        <taxon>Hemiptera</taxon>
        <taxon>Heteroptera</taxon>
        <taxon>Panheteroptera</taxon>
        <taxon>Cimicomorpha</taxon>
        <taxon>Miridae</taxon>
        <taxon>Mirini</taxon>
        <taxon>Lygus</taxon>
    </lineage>
</organism>
<reference evidence="1" key="2">
    <citation type="submission" date="2014-07" db="EMBL/GenBank/DDBJ databases">
        <authorList>
            <person name="Hull J."/>
        </authorList>
    </citation>
    <scope>NUCLEOTIDE SEQUENCE</scope>
</reference>
<sequence>RSFLWKYKHVPLSNDILPAAERCEVHRDGHDDSIACINSWTHADLILTSRLLSQSELSRADAKFQGEDLEQTRRVLTLSFNILRFKPLLKEALDDNEFFQIYPKV</sequence>
<protein>
    <submittedName>
        <fullName evidence="1">POU domain, class 2, transcription factor 1</fullName>
    </submittedName>
</protein>
<dbReference type="EMBL" id="GBHO01012141">
    <property type="protein sequence ID" value="JAG31463.1"/>
    <property type="molecule type" value="Transcribed_RNA"/>
</dbReference>
<accession>A0A0A9YK41</accession>
<evidence type="ECO:0000313" key="1">
    <source>
        <dbReference type="EMBL" id="JAG31463.1"/>
    </source>
</evidence>
<reference evidence="1" key="1">
    <citation type="journal article" date="2014" name="PLoS ONE">
        <title>Transcriptome-Based Identification of ABC Transporters in the Western Tarnished Plant Bug Lygus hesperus.</title>
        <authorList>
            <person name="Hull J.J."/>
            <person name="Chaney K."/>
            <person name="Geib S.M."/>
            <person name="Fabrick J.A."/>
            <person name="Brent C.S."/>
            <person name="Walsh D."/>
            <person name="Lavine L.C."/>
        </authorList>
    </citation>
    <scope>NUCLEOTIDE SEQUENCE</scope>
</reference>
<gene>
    <name evidence="1" type="primary">POU2F1</name>
    <name evidence="1" type="ORF">CM83_102588</name>
</gene>